<dbReference type="Pfam" id="PF13174">
    <property type="entry name" value="TPR_6"/>
    <property type="match status" value="2"/>
</dbReference>
<feature type="repeat" description="TPR" evidence="1">
    <location>
        <begin position="138"/>
        <end position="171"/>
    </location>
</feature>
<keyword evidence="4" id="KW-1185">Reference proteome</keyword>
<feature type="chain" id="PRO_5045573482" evidence="2">
    <location>
        <begin position="20"/>
        <end position="995"/>
    </location>
</feature>
<dbReference type="SUPFAM" id="SSF48452">
    <property type="entry name" value="TPR-like"/>
    <property type="match status" value="5"/>
</dbReference>
<feature type="signal peptide" evidence="2">
    <location>
        <begin position="1"/>
        <end position="19"/>
    </location>
</feature>
<feature type="repeat" description="TPR" evidence="1">
    <location>
        <begin position="615"/>
        <end position="648"/>
    </location>
</feature>
<dbReference type="Pfam" id="PF13432">
    <property type="entry name" value="TPR_16"/>
    <property type="match status" value="4"/>
</dbReference>
<dbReference type="Proteomes" id="UP001595805">
    <property type="component" value="Unassembled WGS sequence"/>
</dbReference>
<comment type="caution">
    <text evidence="3">The sequence shown here is derived from an EMBL/GenBank/DDBJ whole genome shotgun (WGS) entry which is preliminary data.</text>
</comment>
<dbReference type="SMART" id="SM00028">
    <property type="entry name" value="TPR"/>
    <property type="match status" value="12"/>
</dbReference>
<evidence type="ECO:0000313" key="4">
    <source>
        <dbReference type="Proteomes" id="UP001595805"/>
    </source>
</evidence>
<evidence type="ECO:0000256" key="1">
    <source>
        <dbReference type="PROSITE-ProRule" id="PRU00339"/>
    </source>
</evidence>
<gene>
    <name evidence="3" type="ORF">ACFOSV_14830</name>
</gene>
<dbReference type="PANTHER" id="PTHR12558:SF13">
    <property type="entry name" value="CELL DIVISION CYCLE PROTEIN 27 HOMOLOG"/>
    <property type="match status" value="1"/>
</dbReference>
<proteinExistence type="predicted"/>
<protein>
    <submittedName>
        <fullName evidence="3">Tetratricopeptide repeat protein</fullName>
    </submittedName>
</protein>
<evidence type="ECO:0000313" key="3">
    <source>
        <dbReference type="EMBL" id="MFC3881466.1"/>
    </source>
</evidence>
<name>A0ABV8AWY9_9BACT</name>
<dbReference type="InterPro" id="IPR019734">
    <property type="entry name" value="TPR_rpt"/>
</dbReference>
<dbReference type="EMBL" id="JBHRZS010000007">
    <property type="protein sequence ID" value="MFC3881466.1"/>
    <property type="molecule type" value="Genomic_DNA"/>
</dbReference>
<sequence length="995" mass="112855">MKIYLVLFFSGLLCSNLFAQSTRYQTSTQRNLDHSLDLFDKELFSASLYDHSKVISSSNTYDQKYAAELHRAISALELESPDGAGLMKSYILDNPNHPSVATAGLYLGDHFFYKRDYAQALEGYGLVAPNGLSDEMKADLYFKQGYAHFQLKNYTQAAPFFDQAKTLNQPISADAYYYSGFIAMQNGNISKAISDLEIASKSPQYSGKTPYLLAALYYQQGSYEQLISFAEPKLASGAALDRKEVIHLYLAEAYFAKKDFAKAAENYDAFINSRKGELSREEVYKGGIAQFEIENYARATDYLKVSANGEDAISQSSSYYLGQAYVKLENYPFASTSFNSASRLDFNQEMKEESLVNYAKVNLQNGSFQLGITALDEYLEDYPNGLYRSQAESLLSEALVNTSDYLRALEQMERISNKSPRIKEAYQKVAFYQAMNYYRDKKYNPSLAYLEKSLTYPVDSELVLAARFWEGEVHSAKGDLAAAIKAYEALRKTNPPKNHPYLIKTHYGLGYAYYNSQQYPRAEQQFKLYTDYLRSQQQKEYYDDALLRLGDCYYVQKRFSEAEATFLRAITESNSGIDYAYYRLAVVQNFQSKNADALYQLDRLISGYPNSLYFEDALFQKGQINMEETNYQSAISEFSELIREKPNSPFMPYALEGRAVANFSLQNYDQTVADYQRILTNYPNAENSETALKGLQETLALQGRSGEFGDYLQSYKSSNPGSGSIQTLEFEAAKSMYFDKNFSKAIPAFENYLRSYPSSAQKTDAIYFLGDSYFQNGQVDQALAQFRLLEQEQASPQRLKAMQRIGAIELDRENYAAAIPYLDMAAKNARNKIEEAEAIQGLMEAYYATKDYNEASSTADQLLTLDGILPESTPTALLVKAKSQKAMNQRAESETTLMSLVNEYKTIQGAEGLYLLALSFQEKESYEQSNETIFDFSSPFADFDYWYGRMFLLLADNYQKTGETFQAKATLESIVEKSINEEIIAMAQAQLNNLN</sequence>
<evidence type="ECO:0000256" key="2">
    <source>
        <dbReference type="SAM" id="SignalP"/>
    </source>
</evidence>
<keyword evidence="2" id="KW-0732">Signal</keyword>
<dbReference type="PANTHER" id="PTHR12558">
    <property type="entry name" value="CELL DIVISION CYCLE 16,23,27"/>
    <property type="match status" value="1"/>
</dbReference>
<dbReference type="PROSITE" id="PS50005">
    <property type="entry name" value="TPR"/>
    <property type="match status" value="2"/>
</dbReference>
<dbReference type="RefSeq" id="WP_377906810.1">
    <property type="nucleotide sequence ID" value="NZ_JBHRZS010000007.1"/>
</dbReference>
<accession>A0ABV8AWY9</accession>
<organism evidence="3 4">
    <name type="scientific">Algoriphagus namhaensis</name>
    <dbReference type="NCBI Taxonomy" id="915353"/>
    <lineage>
        <taxon>Bacteria</taxon>
        <taxon>Pseudomonadati</taxon>
        <taxon>Bacteroidota</taxon>
        <taxon>Cytophagia</taxon>
        <taxon>Cytophagales</taxon>
        <taxon>Cyclobacteriaceae</taxon>
        <taxon>Algoriphagus</taxon>
    </lineage>
</organism>
<dbReference type="InterPro" id="IPR011990">
    <property type="entry name" value="TPR-like_helical_dom_sf"/>
</dbReference>
<reference evidence="4" key="1">
    <citation type="journal article" date="2019" name="Int. J. Syst. Evol. Microbiol.">
        <title>The Global Catalogue of Microorganisms (GCM) 10K type strain sequencing project: providing services to taxonomists for standard genome sequencing and annotation.</title>
        <authorList>
            <consortium name="The Broad Institute Genomics Platform"/>
            <consortium name="The Broad Institute Genome Sequencing Center for Infectious Disease"/>
            <person name="Wu L."/>
            <person name="Ma J."/>
        </authorList>
    </citation>
    <scope>NUCLEOTIDE SEQUENCE [LARGE SCALE GENOMIC DNA]</scope>
    <source>
        <strain evidence="4">CCUG 60523</strain>
    </source>
</reference>
<dbReference type="Gene3D" id="1.25.40.10">
    <property type="entry name" value="Tetratricopeptide repeat domain"/>
    <property type="match status" value="7"/>
</dbReference>
<keyword evidence="1" id="KW-0802">TPR repeat</keyword>